<keyword evidence="2" id="KW-1185">Reference proteome</keyword>
<sequence>MNIFLRIYNTLFRTMQRQDLSRWEHPVNVDMQIYGVYHVFCADGWQLLVRAQIEHLRRSGLLDVTAKLYVSCVSLHERDVDILKQIVNSDKLEIISAVDNPKVFEYPALEFLREKAEKEDCLFYYFHTKGVSFFSEKRKDSCYVKFKRRVDAWRILMEYFLMDKWQVAVNVLLDGYDTYGCYRYPPKPAPYIMYAGNFWWATSKYIRSLSPINSSGDNTDRFLAERWLYHGTPNDFSAFDTIALLYRVYLPPVFYQTNSKPILPLLKFVFRYNVVKIRKNIFRYDYDNHLNRKYQKS</sequence>
<evidence type="ECO:0000313" key="2">
    <source>
        <dbReference type="Proteomes" id="UP001319045"/>
    </source>
</evidence>
<dbReference type="EMBL" id="AP024484">
    <property type="protein sequence ID" value="BCS84906.1"/>
    <property type="molecule type" value="Genomic_DNA"/>
</dbReference>
<reference evidence="1 2" key="1">
    <citation type="journal article" date="2022" name="Int. J. Syst. Evol. Microbiol.">
        <title>Prevotella herbatica sp. nov., a plant polysaccharide-decomposing anaerobic bacterium isolated from a methanogenic reactor.</title>
        <authorList>
            <person name="Uek A."/>
            <person name="Tonouchi A."/>
            <person name="Kaku N."/>
            <person name="Ueki K."/>
        </authorList>
    </citation>
    <scope>NUCLEOTIDE SEQUENCE [LARGE SCALE GENOMIC DNA]</scope>
    <source>
        <strain evidence="1 2">WR041</strain>
    </source>
</reference>
<proteinExistence type="predicted"/>
<dbReference type="Proteomes" id="UP001319045">
    <property type="component" value="Chromosome"/>
</dbReference>
<protein>
    <submittedName>
        <fullName evidence="1">Uncharacterized protein</fullName>
    </submittedName>
</protein>
<name>A0ABM7NWM5_9BACT</name>
<gene>
    <name evidence="1" type="ORF">prwr041_07990</name>
</gene>
<dbReference type="RefSeq" id="WP_237072303.1">
    <property type="nucleotide sequence ID" value="NZ_AP024484.1"/>
</dbReference>
<evidence type="ECO:0000313" key="1">
    <source>
        <dbReference type="EMBL" id="BCS84906.1"/>
    </source>
</evidence>
<organism evidence="1 2">
    <name type="scientific">Prevotella herbatica</name>
    <dbReference type="NCBI Taxonomy" id="2801997"/>
    <lineage>
        <taxon>Bacteria</taxon>
        <taxon>Pseudomonadati</taxon>
        <taxon>Bacteroidota</taxon>
        <taxon>Bacteroidia</taxon>
        <taxon>Bacteroidales</taxon>
        <taxon>Prevotellaceae</taxon>
        <taxon>Prevotella</taxon>
    </lineage>
</organism>
<accession>A0ABM7NWM5</accession>